<protein>
    <recommendedName>
        <fullName evidence="6">RNA polymerase sigma factor</fullName>
    </recommendedName>
</protein>
<dbReference type="PANTHER" id="PTHR43133">
    <property type="entry name" value="RNA POLYMERASE ECF-TYPE SIGMA FACTO"/>
    <property type="match status" value="1"/>
</dbReference>
<dbReference type="GO" id="GO:0016987">
    <property type="term" value="F:sigma factor activity"/>
    <property type="evidence" value="ECO:0007669"/>
    <property type="project" value="UniProtKB-KW"/>
</dbReference>
<comment type="caution">
    <text evidence="9">The sequence shown here is derived from an EMBL/GenBank/DDBJ whole genome shotgun (WGS) entry which is preliminary data.</text>
</comment>
<dbReference type="PANTHER" id="PTHR43133:SF50">
    <property type="entry name" value="ECF RNA POLYMERASE SIGMA FACTOR SIGM"/>
    <property type="match status" value="1"/>
</dbReference>
<keyword evidence="2 6" id="KW-0805">Transcription regulation</keyword>
<dbReference type="InterPro" id="IPR007627">
    <property type="entry name" value="RNA_pol_sigma70_r2"/>
</dbReference>
<dbReference type="EMBL" id="BOQL01000052">
    <property type="protein sequence ID" value="GIM74604.1"/>
    <property type="molecule type" value="Genomic_DNA"/>
</dbReference>
<name>A0A919VQ73_9ACTN</name>
<feature type="domain" description="RNA polymerase sigma factor 70 region 4 type 2" evidence="8">
    <location>
        <begin position="98"/>
        <end position="147"/>
    </location>
</feature>
<dbReference type="Gene3D" id="1.10.10.10">
    <property type="entry name" value="Winged helix-like DNA-binding domain superfamily/Winged helix DNA-binding domain"/>
    <property type="match status" value="1"/>
</dbReference>
<proteinExistence type="inferred from homology"/>
<dbReference type="InterPro" id="IPR000838">
    <property type="entry name" value="RNA_pol_sigma70_ECF_CS"/>
</dbReference>
<gene>
    <name evidence="9" type="ORF">Aau02nite_61780</name>
</gene>
<evidence type="ECO:0000256" key="5">
    <source>
        <dbReference type="ARBA" id="ARBA00023163"/>
    </source>
</evidence>
<dbReference type="InterPro" id="IPR036388">
    <property type="entry name" value="WH-like_DNA-bd_sf"/>
</dbReference>
<dbReference type="SUPFAM" id="SSF88659">
    <property type="entry name" value="Sigma3 and sigma4 domains of RNA polymerase sigma factors"/>
    <property type="match status" value="1"/>
</dbReference>
<dbReference type="SUPFAM" id="SSF88946">
    <property type="entry name" value="Sigma2 domain of RNA polymerase sigma factors"/>
    <property type="match status" value="1"/>
</dbReference>
<dbReference type="GO" id="GO:0003677">
    <property type="term" value="F:DNA binding"/>
    <property type="evidence" value="ECO:0007669"/>
    <property type="project" value="UniProtKB-KW"/>
</dbReference>
<dbReference type="GO" id="GO:0006950">
    <property type="term" value="P:response to stress"/>
    <property type="evidence" value="ECO:0007669"/>
    <property type="project" value="UniProtKB-ARBA"/>
</dbReference>
<evidence type="ECO:0000259" key="8">
    <source>
        <dbReference type="Pfam" id="PF08281"/>
    </source>
</evidence>
<evidence type="ECO:0000256" key="4">
    <source>
        <dbReference type="ARBA" id="ARBA00023125"/>
    </source>
</evidence>
<dbReference type="Pfam" id="PF04542">
    <property type="entry name" value="Sigma70_r2"/>
    <property type="match status" value="1"/>
</dbReference>
<comment type="similarity">
    <text evidence="1 6">Belongs to the sigma-70 factor family. ECF subfamily.</text>
</comment>
<evidence type="ECO:0000313" key="10">
    <source>
        <dbReference type="Proteomes" id="UP000681340"/>
    </source>
</evidence>
<dbReference type="InterPro" id="IPR013324">
    <property type="entry name" value="RNA_pol_sigma_r3/r4-like"/>
</dbReference>
<keyword evidence="10" id="KW-1185">Reference proteome</keyword>
<dbReference type="NCBIfam" id="TIGR02937">
    <property type="entry name" value="sigma70-ECF"/>
    <property type="match status" value="1"/>
</dbReference>
<sequence>MTDDFDDFYRDTSRRLVRYAYGLTGDPAEAQDLVQEAYARAWQRWRRLSGYEEPEAWLRLVVNRLSADRWRRLGVRRSRAAADPPPAPAAPPSEDTVLLVRAMRTLPPAHRRALTLYYLLDRSVGEIAAETGASTGTVKSWLARGRAGLAATLGTLEAAADPAPAAGTRKGAGHAH</sequence>
<keyword evidence="5 6" id="KW-0804">Transcription</keyword>
<organism evidence="9 10">
    <name type="scientific">Actinoplanes auranticolor</name>
    <dbReference type="NCBI Taxonomy" id="47988"/>
    <lineage>
        <taxon>Bacteria</taxon>
        <taxon>Bacillati</taxon>
        <taxon>Actinomycetota</taxon>
        <taxon>Actinomycetes</taxon>
        <taxon>Micromonosporales</taxon>
        <taxon>Micromonosporaceae</taxon>
        <taxon>Actinoplanes</taxon>
    </lineage>
</organism>
<dbReference type="Proteomes" id="UP000681340">
    <property type="component" value="Unassembled WGS sequence"/>
</dbReference>
<dbReference type="AlphaFoldDB" id="A0A919VQ73"/>
<dbReference type="InterPro" id="IPR039425">
    <property type="entry name" value="RNA_pol_sigma-70-like"/>
</dbReference>
<feature type="domain" description="RNA polymerase sigma-70 region 2" evidence="7">
    <location>
        <begin position="9"/>
        <end position="73"/>
    </location>
</feature>
<dbReference type="RefSeq" id="WP_212992086.1">
    <property type="nucleotide sequence ID" value="NZ_BAABEA010000002.1"/>
</dbReference>
<evidence type="ECO:0000256" key="1">
    <source>
        <dbReference type="ARBA" id="ARBA00010641"/>
    </source>
</evidence>
<dbReference type="PROSITE" id="PS01063">
    <property type="entry name" value="SIGMA70_ECF"/>
    <property type="match status" value="1"/>
</dbReference>
<dbReference type="Gene3D" id="1.10.1740.10">
    <property type="match status" value="1"/>
</dbReference>
<dbReference type="CDD" id="cd06171">
    <property type="entry name" value="Sigma70_r4"/>
    <property type="match status" value="1"/>
</dbReference>
<dbReference type="Pfam" id="PF08281">
    <property type="entry name" value="Sigma70_r4_2"/>
    <property type="match status" value="1"/>
</dbReference>
<accession>A0A919VQ73</accession>
<dbReference type="GO" id="GO:0006352">
    <property type="term" value="P:DNA-templated transcription initiation"/>
    <property type="evidence" value="ECO:0007669"/>
    <property type="project" value="InterPro"/>
</dbReference>
<dbReference type="InterPro" id="IPR013325">
    <property type="entry name" value="RNA_pol_sigma_r2"/>
</dbReference>
<keyword evidence="4 6" id="KW-0238">DNA-binding</keyword>
<dbReference type="InterPro" id="IPR014284">
    <property type="entry name" value="RNA_pol_sigma-70_dom"/>
</dbReference>
<evidence type="ECO:0000256" key="2">
    <source>
        <dbReference type="ARBA" id="ARBA00023015"/>
    </source>
</evidence>
<dbReference type="NCBIfam" id="TIGR02983">
    <property type="entry name" value="SigE-fam_strep"/>
    <property type="match status" value="1"/>
</dbReference>
<evidence type="ECO:0000256" key="3">
    <source>
        <dbReference type="ARBA" id="ARBA00023082"/>
    </source>
</evidence>
<reference evidence="9" key="1">
    <citation type="submission" date="2021-03" db="EMBL/GenBank/DDBJ databases">
        <title>Whole genome shotgun sequence of Actinoplanes auranticolor NBRC 12245.</title>
        <authorList>
            <person name="Komaki H."/>
            <person name="Tamura T."/>
        </authorList>
    </citation>
    <scope>NUCLEOTIDE SEQUENCE</scope>
    <source>
        <strain evidence="9">NBRC 12245</strain>
    </source>
</reference>
<keyword evidence="3 6" id="KW-0731">Sigma factor</keyword>
<dbReference type="InterPro" id="IPR013249">
    <property type="entry name" value="RNA_pol_sigma70_r4_t2"/>
</dbReference>
<evidence type="ECO:0000313" key="9">
    <source>
        <dbReference type="EMBL" id="GIM74604.1"/>
    </source>
</evidence>
<evidence type="ECO:0000259" key="7">
    <source>
        <dbReference type="Pfam" id="PF04542"/>
    </source>
</evidence>
<evidence type="ECO:0000256" key="6">
    <source>
        <dbReference type="RuleBase" id="RU000716"/>
    </source>
</evidence>
<dbReference type="InterPro" id="IPR014325">
    <property type="entry name" value="RNA_pol_sigma-E_actinobac"/>
</dbReference>